<comment type="caution">
    <text evidence="1">The sequence shown here is derived from an EMBL/GenBank/DDBJ whole genome shotgun (WGS) entry which is preliminary data.</text>
</comment>
<dbReference type="AlphaFoldDB" id="A0A072MYN3"/>
<evidence type="ECO:0000313" key="1">
    <source>
        <dbReference type="EMBL" id="KEF30524.1"/>
    </source>
</evidence>
<dbReference type="Proteomes" id="UP000035057">
    <property type="component" value="Unassembled WGS sequence"/>
</dbReference>
<protein>
    <submittedName>
        <fullName evidence="1">Uncharacterized protein</fullName>
    </submittedName>
</protein>
<gene>
    <name evidence="1" type="ORF">D777_02466</name>
</gene>
<keyword evidence="2" id="KW-1185">Reference proteome</keyword>
<accession>A0A072MYN3</accession>
<sequence>MVSAQGVVVGYVKTWQDEDGFKGFVHFDPEGKVLHWSSGKRVTTH</sequence>
<dbReference type="STRING" id="1137280.D777_02466"/>
<proteinExistence type="predicted"/>
<dbReference type="EMBL" id="ANIE01000007">
    <property type="protein sequence ID" value="KEF30524.1"/>
    <property type="molecule type" value="Genomic_DNA"/>
</dbReference>
<evidence type="ECO:0000313" key="2">
    <source>
        <dbReference type="Proteomes" id="UP000035057"/>
    </source>
</evidence>
<reference evidence="1 2" key="1">
    <citation type="submission" date="2012-12" db="EMBL/GenBank/DDBJ databases">
        <title>Genome assembly of Marinobacter sp. AK21.</title>
        <authorList>
            <person name="Khatri I."/>
            <person name="Kumar R."/>
            <person name="Vaidya B."/>
            <person name="Subramanian S."/>
            <person name="Pinnaka A."/>
        </authorList>
    </citation>
    <scope>NUCLEOTIDE SEQUENCE [LARGE SCALE GENOMIC DNA]</scope>
    <source>
        <strain evidence="1 2">AK21</strain>
    </source>
</reference>
<name>A0A072MYN3_9GAMM</name>
<dbReference type="PATRIC" id="fig|1137280.3.peg.2282"/>
<organism evidence="1 2">
    <name type="scientific">Marinobacter nitratireducens</name>
    <dbReference type="NCBI Taxonomy" id="1137280"/>
    <lineage>
        <taxon>Bacteria</taxon>
        <taxon>Pseudomonadati</taxon>
        <taxon>Pseudomonadota</taxon>
        <taxon>Gammaproteobacteria</taxon>
        <taxon>Pseudomonadales</taxon>
        <taxon>Marinobacteraceae</taxon>
        <taxon>Marinobacter</taxon>
    </lineage>
</organism>